<evidence type="ECO:0000256" key="7">
    <source>
        <dbReference type="SAM" id="SignalP"/>
    </source>
</evidence>
<dbReference type="GO" id="GO:0003755">
    <property type="term" value="F:peptidyl-prolyl cis-trans isomerase activity"/>
    <property type="evidence" value="ECO:0007669"/>
    <property type="project" value="UniProtKB-EC"/>
</dbReference>
<dbReference type="InterPro" id="IPR036944">
    <property type="entry name" value="PPIase_FKBP_N_sf"/>
</dbReference>
<evidence type="ECO:0000256" key="6">
    <source>
        <dbReference type="RuleBase" id="RU003915"/>
    </source>
</evidence>
<dbReference type="RefSeq" id="WP_370562960.1">
    <property type="nucleotide sequence ID" value="NZ_JBFWIB010000002.1"/>
</dbReference>
<sequence>MKNAMRGAFALCLLVTWLTAATANAQQPRLENEREKVSYMVGMDVGQSLVPVGPDMDYAALERAVRNAFEGGEPLLDATEMQEVGQALMQRVAARGGQSLPGMPPGAAPPEVDSSKVGLLVGADVGRSLLPIRDEIELPVMLQALRTRIEGGELLLAEAEAEALRQAFSGRVQQEMEAEAAQVGGKNRAEGAAFLAANKGEKGVFSTPSGLQYQVIRQGSGRRPLPSERVRVHYHGTLLDGTVFDSSYERGEPTEFGLNQVIPGWTEGVALMPIGAKYRFWIPGELAYGDKGTPGGPIGPNAALVFDVELLDIL</sequence>
<comment type="caution">
    <text evidence="9">The sequence shown here is derived from an EMBL/GenBank/DDBJ whole genome shotgun (WGS) entry which is preliminary data.</text>
</comment>
<dbReference type="InterPro" id="IPR001179">
    <property type="entry name" value="PPIase_FKBP_dom"/>
</dbReference>
<dbReference type="Pfam" id="PF00254">
    <property type="entry name" value="FKBP_C"/>
    <property type="match status" value="1"/>
</dbReference>
<protein>
    <recommendedName>
        <fullName evidence="6">Peptidyl-prolyl cis-trans isomerase</fullName>
        <ecNumber evidence="6">5.2.1.8</ecNumber>
    </recommendedName>
</protein>
<proteinExistence type="inferred from homology"/>
<dbReference type="Gene3D" id="3.10.50.40">
    <property type="match status" value="1"/>
</dbReference>
<feature type="signal peptide" evidence="7">
    <location>
        <begin position="1"/>
        <end position="25"/>
    </location>
</feature>
<evidence type="ECO:0000256" key="4">
    <source>
        <dbReference type="ARBA" id="ARBA00023235"/>
    </source>
</evidence>
<accession>A0ABV4HLU5</accession>
<dbReference type="PANTHER" id="PTHR43811:SF57">
    <property type="entry name" value="FKBP-TYPE PEPTIDYL-PROLYL CIS-TRANS ISOMERASE FKPA-RELATED"/>
    <property type="match status" value="1"/>
</dbReference>
<dbReference type="SUPFAM" id="SSF54534">
    <property type="entry name" value="FKBP-like"/>
    <property type="match status" value="1"/>
</dbReference>
<reference evidence="9 10" key="1">
    <citation type="submission" date="2024-07" db="EMBL/GenBank/DDBJ databases">
        <title>Luteimonas salilacus sp. nov., isolated from the shore soil of Salt Lake in Tibet of China.</title>
        <authorList>
            <person name="Zhang X."/>
            <person name="Li A."/>
        </authorList>
    </citation>
    <scope>NUCLEOTIDE SEQUENCE [LARGE SCALE GENOMIC DNA]</scope>
    <source>
        <strain evidence="9 10">B3-2-R+30</strain>
    </source>
</reference>
<evidence type="ECO:0000313" key="10">
    <source>
        <dbReference type="Proteomes" id="UP001566331"/>
    </source>
</evidence>
<feature type="domain" description="PPIase FKBP-type" evidence="8">
    <location>
        <begin position="227"/>
        <end position="314"/>
    </location>
</feature>
<dbReference type="InterPro" id="IPR046357">
    <property type="entry name" value="PPIase_dom_sf"/>
</dbReference>
<dbReference type="EC" id="5.2.1.8" evidence="6"/>
<comment type="similarity">
    <text evidence="2 6">Belongs to the FKBP-type PPIase family.</text>
</comment>
<keyword evidence="10" id="KW-1185">Reference proteome</keyword>
<keyword evidence="7" id="KW-0732">Signal</keyword>
<evidence type="ECO:0000256" key="2">
    <source>
        <dbReference type="ARBA" id="ARBA00006577"/>
    </source>
</evidence>
<dbReference type="Pfam" id="PF01346">
    <property type="entry name" value="FKBP_N"/>
    <property type="match status" value="2"/>
</dbReference>
<gene>
    <name evidence="9" type="ORF">AB6713_03550</name>
</gene>
<evidence type="ECO:0000313" key="9">
    <source>
        <dbReference type="EMBL" id="MEZ0473694.1"/>
    </source>
</evidence>
<dbReference type="PROSITE" id="PS50059">
    <property type="entry name" value="FKBP_PPIASE"/>
    <property type="match status" value="1"/>
</dbReference>
<feature type="chain" id="PRO_5047340823" description="Peptidyl-prolyl cis-trans isomerase" evidence="7">
    <location>
        <begin position="26"/>
        <end position="314"/>
    </location>
</feature>
<evidence type="ECO:0000256" key="1">
    <source>
        <dbReference type="ARBA" id="ARBA00000971"/>
    </source>
</evidence>
<dbReference type="Gene3D" id="1.10.287.460">
    <property type="entry name" value="Peptidyl-prolyl cis-trans isomerase, FKBP-type, N-terminal domain"/>
    <property type="match status" value="2"/>
</dbReference>
<keyword evidence="4 5" id="KW-0413">Isomerase</keyword>
<comment type="catalytic activity">
    <reaction evidence="1 5 6">
        <text>[protein]-peptidylproline (omega=180) = [protein]-peptidylproline (omega=0)</text>
        <dbReference type="Rhea" id="RHEA:16237"/>
        <dbReference type="Rhea" id="RHEA-COMP:10747"/>
        <dbReference type="Rhea" id="RHEA-COMP:10748"/>
        <dbReference type="ChEBI" id="CHEBI:83833"/>
        <dbReference type="ChEBI" id="CHEBI:83834"/>
        <dbReference type="EC" id="5.2.1.8"/>
    </reaction>
</comment>
<evidence type="ECO:0000259" key="8">
    <source>
        <dbReference type="PROSITE" id="PS50059"/>
    </source>
</evidence>
<dbReference type="InterPro" id="IPR000774">
    <property type="entry name" value="PPIase_FKBP_N"/>
</dbReference>
<keyword evidence="3 5" id="KW-0697">Rotamase</keyword>
<dbReference type="PANTHER" id="PTHR43811">
    <property type="entry name" value="FKBP-TYPE PEPTIDYL-PROLYL CIS-TRANS ISOMERASE FKPA"/>
    <property type="match status" value="1"/>
</dbReference>
<name>A0ABV4HLU5_9GAMM</name>
<dbReference type="EMBL" id="JBFWIC010000003">
    <property type="protein sequence ID" value="MEZ0473694.1"/>
    <property type="molecule type" value="Genomic_DNA"/>
</dbReference>
<dbReference type="Proteomes" id="UP001566331">
    <property type="component" value="Unassembled WGS sequence"/>
</dbReference>
<organism evidence="9 10">
    <name type="scientific">Luteimonas salinilitoris</name>
    <dbReference type="NCBI Taxonomy" id="3237697"/>
    <lineage>
        <taxon>Bacteria</taxon>
        <taxon>Pseudomonadati</taxon>
        <taxon>Pseudomonadota</taxon>
        <taxon>Gammaproteobacteria</taxon>
        <taxon>Lysobacterales</taxon>
        <taxon>Lysobacteraceae</taxon>
        <taxon>Luteimonas</taxon>
    </lineage>
</organism>
<evidence type="ECO:0000256" key="5">
    <source>
        <dbReference type="PROSITE-ProRule" id="PRU00277"/>
    </source>
</evidence>
<evidence type="ECO:0000256" key="3">
    <source>
        <dbReference type="ARBA" id="ARBA00023110"/>
    </source>
</evidence>